<dbReference type="Proteomes" id="UP001596171">
    <property type="component" value="Unassembled WGS sequence"/>
</dbReference>
<proteinExistence type="predicted"/>
<comment type="caution">
    <text evidence="1">The sequence shown here is derived from an EMBL/GenBank/DDBJ whole genome shotgun (WGS) entry which is preliminary data.</text>
</comment>
<evidence type="ECO:0000313" key="2">
    <source>
        <dbReference type="Proteomes" id="UP001596171"/>
    </source>
</evidence>
<sequence>MSEFDLLPDGARSELETLNHLRIEVGVFGTDDTYMPMIASVNEFGANIKSKNGKYLTIPTKLAGDHKASEFSDLFFGTGKNGGHFLGKENGKGGIDVYFWCVNEVHIPERSFIRSTFDENLGSWVDRCADWLVEVATGDMSAKTMLEKLGNVIVKDIQAKIRAIQEPANSPATIERKGSTSPLEDTGHLIQAITYRVVEL</sequence>
<reference evidence="2" key="1">
    <citation type="journal article" date="2019" name="Int. J. Syst. Evol. Microbiol.">
        <title>The Global Catalogue of Microorganisms (GCM) 10K type strain sequencing project: providing services to taxonomists for standard genome sequencing and annotation.</title>
        <authorList>
            <consortium name="The Broad Institute Genomics Platform"/>
            <consortium name="The Broad Institute Genome Sequencing Center for Infectious Disease"/>
            <person name="Wu L."/>
            <person name="Ma J."/>
        </authorList>
    </citation>
    <scope>NUCLEOTIDE SEQUENCE [LARGE SCALE GENOMIC DNA]</scope>
    <source>
        <strain evidence="2">CCM 8930</strain>
    </source>
</reference>
<organism evidence="1 2">
    <name type="scientific">Lactiplantibacillus nangangensis</name>
    <dbReference type="NCBI Taxonomy" id="2559917"/>
    <lineage>
        <taxon>Bacteria</taxon>
        <taxon>Bacillati</taxon>
        <taxon>Bacillota</taxon>
        <taxon>Bacilli</taxon>
        <taxon>Lactobacillales</taxon>
        <taxon>Lactobacillaceae</taxon>
        <taxon>Lactiplantibacillus</taxon>
    </lineage>
</organism>
<protein>
    <submittedName>
        <fullName evidence="1">Uncharacterized protein</fullName>
    </submittedName>
</protein>
<dbReference type="RefSeq" id="WP_137616572.1">
    <property type="nucleotide sequence ID" value="NZ_BJDI01000010.1"/>
</dbReference>
<gene>
    <name evidence="1" type="ORF">ACFP1L_11960</name>
</gene>
<dbReference type="EMBL" id="JBHSSE010000024">
    <property type="protein sequence ID" value="MFC6202578.1"/>
    <property type="molecule type" value="Genomic_DNA"/>
</dbReference>
<accession>A0ABW1SMS0</accession>
<name>A0ABW1SMS0_9LACO</name>
<keyword evidence="2" id="KW-1185">Reference proteome</keyword>
<evidence type="ECO:0000313" key="1">
    <source>
        <dbReference type="EMBL" id="MFC6202578.1"/>
    </source>
</evidence>